<proteinExistence type="predicted"/>
<dbReference type="Proteomes" id="UP000199068">
    <property type="component" value="Unassembled WGS sequence"/>
</dbReference>
<organism evidence="1 2">
    <name type="scientific">Romboutsia lituseburensis DSM 797</name>
    <dbReference type="NCBI Taxonomy" id="1121325"/>
    <lineage>
        <taxon>Bacteria</taxon>
        <taxon>Bacillati</taxon>
        <taxon>Bacillota</taxon>
        <taxon>Clostridia</taxon>
        <taxon>Peptostreptococcales</taxon>
        <taxon>Peptostreptococcaceae</taxon>
        <taxon>Romboutsia</taxon>
    </lineage>
</organism>
<evidence type="ECO:0000313" key="1">
    <source>
        <dbReference type="EMBL" id="SDL69258.1"/>
    </source>
</evidence>
<reference evidence="1 2" key="1">
    <citation type="submission" date="2016-10" db="EMBL/GenBank/DDBJ databases">
        <authorList>
            <person name="de Groot N.N."/>
        </authorList>
    </citation>
    <scope>NUCLEOTIDE SEQUENCE [LARGE SCALE GENOMIC DNA]</scope>
    <source>
        <strain evidence="1 2">DSM 797</strain>
    </source>
</reference>
<dbReference type="STRING" id="1121325.SAMN04515677_10368"/>
<name>A0A1G9M4Y6_9FIRM</name>
<evidence type="ECO:0000313" key="2">
    <source>
        <dbReference type="Proteomes" id="UP000199068"/>
    </source>
</evidence>
<gene>
    <name evidence="1" type="ORF">SAMN04515677_10368</name>
</gene>
<accession>A0A1G9M4Y6</accession>
<dbReference type="EMBL" id="FNGW01000003">
    <property type="protein sequence ID" value="SDL69258.1"/>
    <property type="molecule type" value="Genomic_DNA"/>
</dbReference>
<protein>
    <submittedName>
        <fullName evidence="1">Uncharacterized protein</fullName>
    </submittedName>
</protein>
<keyword evidence="2" id="KW-1185">Reference proteome</keyword>
<dbReference type="AlphaFoldDB" id="A0A1G9M4Y6"/>
<sequence>MNKKIVFSMIAIIFIFSIFSKNIYAAPPSLRELKAYAEYNEVFNRIEDIRNNITLIKVNQSTAKNSSNKIQREVNFFVTQLNSIEIEIEKIKKEQYNSMPDQVCGRELMIICESLKMSIEQLVLLLDIIKADEPVGSDLFYSEYLFHSYYHLNLSDDVSAYVERYYNFK</sequence>
<dbReference type="RefSeq" id="WP_092724781.1">
    <property type="nucleotide sequence ID" value="NZ_FNGW01000003.1"/>
</dbReference>